<dbReference type="Pfam" id="PF00501">
    <property type="entry name" value="AMP-binding"/>
    <property type="match status" value="1"/>
</dbReference>
<dbReference type="Proteomes" id="UP001152607">
    <property type="component" value="Unassembled WGS sequence"/>
</dbReference>
<dbReference type="InterPro" id="IPR014030">
    <property type="entry name" value="Ketoacyl_synth_N"/>
</dbReference>
<keyword evidence="4" id="KW-0511">Multifunctional enzyme</keyword>
<evidence type="ECO:0000256" key="7">
    <source>
        <dbReference type="SAM" id="MobiDB-lite"/>
    </source>
</evidence>
<dbReference type="SMART" id="SM00825">
    <property type="entry name" value="PKS_KS"/>
    <property type="match status" value="1"/>
</dbReference>
<keyword evidence="1" id="KW-0596">Phosphopantetheine</keyword>
<evidence type="ECO:0000313" key="11">
    <source>
        <dbReference type="EMBL" id="CAI6337410.1"/>
    </source>
</evidence>
<dbReference type="Gene3D" id="3.40.47.10">
    <property type="match status" value="1"/>
</dbReference>
<dbReference type="InterPro" id="IPR036291">
    <property type="entry name" value="NAD(P)-bd_dom_sf"/>
</dbReference>
<evidence type="ECO:0000256" key="5">
    <source>
        <dbReference type="ARBA" id="ARBA00029454"/>
    </source>
</evidence>
<dbReference type="InterPro" id="IPR014031">
    <property type="entry name" value="Ketoacyl_synth_C"/>
</dbReference>
<dbReference type="Gene3D" id="3.40.50.1820">
    <property type="entry name" value="alpha/beta hydrolase"/>
    <property type="match status" value="1"/>
</dbReference>
<feature type="domain" description="Carrier" evidence="8">
    <location>
        <begin position="2285"/>
        <end position="2363"/>
    </location>
</feature>
<dbReference type="Pfam" id="PF22953">
    <property type="entry name" value="SpnB_Rossmann"/>
    <property type="match status" value="1"/>
</dbReference>
<feature type="compositionally biased region" description="Polar residues" evidence="7">
    <location>
        <begin position="2374"/>
        <end position="2387"/>
    </location>
</feature>
<dbReference type="GO" id="GO:0031177">
    <property type="term" value="F:phosphopantetheine binding"/>
    <property type="evidence" value="ECO:0007669"/>
    <property type="project" value="InterPro"/>
</dbReference>
<dbReference type="OrthoDB" id="5334845at2759"/>
<evidence type="ECO:0000313" key="12">
    <source>
        <dbReference type="Proteomes" id="UP001152607"/>
    </source>
</evidence>
<dbReference type="SUPFAM" id="SSF55048">
    <property type="entry name" value="Probable ACP-binding domain of malonyl-CoA ACP transacylase"/>
    <property type="match status" value="1"/>
</dbReference>
<organism evidence="11 12">
    <name type="scientific">Periconia digitata</name>
    <dbReference type="NCBI Taxonomy" id="1303443"/>
    <lineage>
        <taxon>Eukaryota</taxon>
        <taxon>Fungi</taxon>
        <taxon>Dikarya</taxon>
        <taxon>Ascomycota</taxon>
        <taxon>Pezizomycotina</taxon>
        <taxon>Dothideomycetes</taxon>
        <taxon>Pleosporomycetidae</taxon>
        <taxon>Pleosporales</taxon>
        <taxon>Massarineae</taxon>
        <taxon>Periconiaceae</taxon>
        <taxon>Periconia</taxon>
    </lineage>
</organism>
<feature type="active site" description="Proton donor; for dehydratase activity" evidence="6">
    <location>
        <position position="1758"/>
    </location>
</feature>
<dbReference type="Pfam" id="PF02801">
    <property type="entry name" value="Ketoacyl-synt_C"/>
    <property type="match status" value="1"/>
</dbReference>
<dbReference type="CDD" id="cd00833">
    <property type="entry name" value="PKS"/>
    <property type="match status" value="1"/>
</dbReference>
<dbReference type="InterPro" id="IPR050091">
    <property type="entry name" value="PKS_NRPS_Biosynth_Enz"/>
</dbReference>
<accession>A0A9W4UK19</accession>
<dbReference type="InterPro" id="IPR057326">
    <property type="entry name" value="KR_dom"/>
</dbReference>
<dbReference type="InterPro" id="IPR042104">
    <property type="entry name" value="PKS_dehydratase_sf"/>
</dbReference>
<dbReference type="Pfam" id="PF00109">
    <property type="entry name" value="ketoacyl-synt"/>
    <property type="match status" value="1"/>
</dbReference>
<dbReference type="GO" id="GO:0006633">
    <property type="term" value="P:fatty acid biosynthetic process"/>
    <property type="evidence" value="ECO:0007669"/>
    <property type="project" value="InterPro"/>
</dbReference>
<dbReference type="InterPro" id="IPR020845">
    <property type="entry name" value="AMP-binding_CS"/>
</dbReference>
<dbReference type="Gene3D" id="3.30.70.3290">
    <property type="match status" value="1"/>
</dbReference>
<dbReference type="Pfam" id="PF14765">
    <property type="entry name" value="PS-DH"/>
    <property type="match status" value="1"/>
</dbReference>
<evidence type="ECO:0000256" key="6">
    <source>
        <dbReference type="PROSITE-ProRule" id="PRU01363"/>
    </source>
</evidence>
<dbReference type="Pfam" id="PF00550">
    <property type="entry name" value="PP-binding"/>
    <property type="match status" value="1"/>
</dbReference>
<dbReference type="GO" id="GO:0044550">
    <property type="term" value="P:secondary metabolite biosynthetic process"/>
    <property type="evidence" value="ECO:0007669"/>
    <property type="project" value="UniProtKB-ARBA"/>
</dbReference>
<keyword evidence="12" id="KW-1185">Reference proteome</keyword>
<dbReference type="InterPro" id="IPR020807">
    <property type="entry name" value="PKS_DH"/>
</dbReference>
<name>A0A9W4UK19_9PLEO</name>
<dbReference type="InterPro" id="IPR029058">
    <property type="entry name" value="AB_hydrolase_fold"/>
</dbReference>
<dbReference type="InterPro" id="IPR020806">
    <property type="entry name" value="PKS_PP-bd"/>
</dbReference>
<dbReference type="InterPro" id="IPR016036">
    <property type="entry name" value="Malonyl_transacylase_ACP-bd"/>
</dbReference>
<dbReference type="PANTHER" id="PTHR43775">
    <property type="entry name" value="FATTY ACID SYNTHASE"/>
    <property type="match status" value="1"/>
</dbReference>
<dbReference type="InterPro" id="IPR049552">
    <property type="entry name" value="PKS_DH_N"/>
</dbReference>
<dbReference type="GO" id="GO:0004312">
    <property type="term" value="F:fatty acid synthase activity"/>
    <property type="evidence" value="ECO:0007669"/>
    <property type="project" value="TreeGrafter"/>
</dbReference>
<dbReference type="InterPro" id="IPR018201">
    <property type="entry name" value="Ketoacyl_synth_AS"/>
</dbReference>
<dbReference type="SUPFAM" id="SSF53474">
    <property type="entry name" value="alpha/beta-Hydrolases"/>
    <property type="match status" value="1"/>
</dbReference>
<dbReference type="PROSITE" id="PS52004">
    <property type="entry name" value="KS3_2"/>
    <property type="match status" value="1"/>
</dbReference>
<dbReference type="SMART" id="SM00822">
    <property type="entry name" value="PKS_KR"/>
    <property type="match status" value="1"/>
</dbReference>
<evidence type="ECO:0000256" key="4">
    <source>
        <dbReference type="ARBA" id="ARBA00023268"/>
    </source>
</evidence>
<feature type="region of interest" description="Disordered" evidence="7">
    <location>
        <begin position="661"/>
        <end position="680"/>
    </location>
</feature>
<dbReference type="InterPro" id="IPR020802">
    <property type="entry name" value="TesA-like"/>
</dbReference>
<dbReference type="InterPro" id="IPR042099">
    <property type="entry name" value="ANL_N_sf"/>
</dbReference>
<dbReference type="Pfam" id="PF08659">
    <property type="entry name" value="KR"/>
    <property type="match status" value="1"/>
</dbReference>
<dbReference type="Pfam" id="PF16197">
    <property type="entry name" value="KAsynt_C_assoc"/>
    <property type="match status" value="1"/>
</dbReference>
<dbReference type="InterPro" id="IPR001031">
    <property type="entry name" value="Thioesterase"/>
</dbReference>
<dbReference type="Pfam" id="PF21089">
    <property type="entry name" value="PKS_DH_N"/>
    <property type="match status" value="1"/>
</dbReference>
<dbReference type="Gene3D" id="3.40.50.720">
    <property type="entry name" value="NAD(P)-binding Rossmann-like Domain"/>
    <property type="match status" value="1"/>
</dbReference>
<dbReference type="PROSITE" id="PS00606">
    <property type="entry name" value="KS3_1"/>
    <property type="match status" value="1"/>
</dbReference>
<dbReference type="InterPro" id="IPR013968">
    <property type="entry name" value="PKS_KR"/>
</dbReference>
<dbReference type="Pfam" id="PF00975">
    <property type="entry name" value="Thioesterase"/>
    <property type="match status" value="1"/>
</dbReference>
<dbReference type="PROSITE" id="PS52019">
    <property type="entry name" value="PKS_MFAS_DH"/>
    <property type="match status" value="1"/>
</dbReference>
<dbReference type="Gene3D" id="3.40.366.10">
    <property type="entry name" value="Malonyl-Coenzyme A Acyl Carrier Protein, domain 2"/>
    <property type="match status" value="1"/>
</dbReference>
<sequence length="2713" mass="294157">MGGIYVLIRIQSYGDLERRTRRLAIHLVGAGIGKGHFVAVVLGRCPQAVESMLATTRSGAVVVPLDPRSPPSELARVLEHSGACVVITDINHFTKVRAATKEGSMIILNGEQSDHMDPKHQVVSYQDWVEDNECLTLSVNIDKLEESEEAFLNYTSGTTGLPKGILMDQKSYLLSARSLVSALGLTPNDQIFWPLPLFHCFGLVTCIFAVMTAGASAYLPGADQELYDSLKIAEAQGASPTVIVGAPTTFQTLLDTMRLNDSISSLSLPRLRLCVCGGSPASTSLGNEIERFLGVPLSDNYGCAEGLVISVCKPDHIYRQQSSMTLLPQWKMKLVDSDGKEVKDGEQGELLIQGPTLMLRYHRDTQNPFVMDGWYATGDIAKCFSSASGMDLALIGRKKEIIIRGGENIYPHELERVLLRHPSVTDAVVASIPHRLLGEVPAAFIVRGTIDLDITTLLTGCREVLPDYKVPTAFYEIERVPRTFLGKPKRLNMSSYTNKPLTIRYKLQSKVSIDNLVIAETVGASATDDRPEDSESRVDWLHRHFDQPFSDLGLTSMASVVLRDRLSNLTGLSNLSHTLVFDHTTPAAVSQHLCSLLLKHETTSLPRITPNTTSESAFEPIAIVSMACRYPGGVSSPEDLWRLVIDEIDATSDFPDDRGWDTESIYNVDPDEPRTSTTKRGGFLPNFAHFDAGLFGMAPKEALATDPQQRLLLETAWELAERGGIAPSSLRGTQTGVFVGAMYEDYAQNGTGNHELEAYLGFGSSSSVISGRLSYCLNLHGPSLAVATGCSSSLVAMHLAAQSLRNEECTLAIAGGVTTMATPQPFIMLSRRRGLSSDGRCRAYSSDATGTGWSEGVGLVLLERLSDAKRNGHHILGLIRGSAINSDGKSNGLTAPNGLAQEMCIKSALNQARLSTGDVDVIEGHGSGTPLGDTIEVQALTSAYGNGNGSNISKSNKRTVPLLLGSIKSNIGHTQAAAGIASIIKMVQSIRYGVAPASLHIREPLIDVGWEGSGVEVLRETRQWPTVNRPRRAAVSSFGIGGTNSHIILEQPEIVQAEVKKPKAVSIAFPWILSGASMPALRAQARKLLAACRQVDLKSSITIHDEDHADIAFTLATARSALQYRATVKHNLGPIMGNQIQTALECLIQSKPHRALSTSHASTGGTTPRLAYIFSGQGSKLPNIEALQELRATFSAFSQKFDAACGEVNRHLECPILYAMSDSTLRDRTDFAQASLFVFEVAMFHLLQFFNVRPDVVAGHSLGEIVAAHVAGALSLRDAAFIVTTRAKLVASLPPQGGMVSISATEQEALEELVRLELSATVAAVNSPSSIVASGTQEAIKTLADRFSSLGRRVKIFPNVRYGFHSPMMDPILNDFEKALVSSLSEEISSTLPLVSTVTAKRADANQLSSPRHWVRHMSEPVRFADAMKELEMGEQVSVFMEIGPSAVLCPHVPGAIATYDSVEKLVNTLGDLWARGVPVNWQAVFDGSGVRLVDLPVYAFQRQKYWLPYTPLLPAVSQRAVTERLQEKTMGASGFKQHGFILNATSISGTKNVLCSGYLSTIQQPWLRDHIFDKKLLIPATVFVELAIRAAEECLEYPISARVVLDEMTITTPLALSLTGNEEDSEVSQVQIIVREPQPSSHGKGVCRNVEIYSRSGGAATDQEWTHHATGDIIFTSPTSNVRRLFYNGPEPTKKDSDVDISEAYASLKSIGIEYGPSFQGVRAIWHLPDDELLAQIDPPRKNEGGENFILHPVLLDAVLHASALGSPNSINGSNIRLPFSFRGIEIFEPLSTSRPVLVHIRRIDESRLSLTIANNLEDTVAVRIDEIVLRRWQPEMKNSGLYCLQWTEMMFKPSPTIDPNILDSIFRFESCDLLEESAPSDTVHQAVAQALRIVQEWRTKNASSAGGEPAARLVFVTKNATSAGKNLNVNIVTATVWGFVRSVQAEFGQGQVILVDSDGSPKSQGVLSHALATGVETMALREGKISTPSMTQIPAPQMALPMALDVSGTVLITGGMGGLGAILSKDLVLTHGVKNLLLISRSGISAEASEARKLYHELRGADADVRVEACDVGDRTQLAALLENHGQHPPITAVIHCAGVVDDAVVMSQTTQRVSRVLHPKVNGAWNLHELMPNTVRSFILFSSFVGTLGNEGQAAYTAGNAFLDSLARFRVARGLPALSLAWGPWTNAAGMAGEGKLPNVSPRLSTAQFLTDKQGLDLFYKALATQIEVPSDPVLMPLLLSGAPPRLLSTDPISHIRKTRTQGGDNVELAWRRILSNASVEDHPNVLVRLVRDEIAEVLGYQCGDAVPDKPLAEIGFDSSTSVMLMNRLRILTGLYDLPVTLAMDLYSPESLVQYLLPLVDVKPRLETTQDSDISSDICNTPAPSESGEEFDSNIATEATSPARQAHDDVNANVFRGLTTLHERLCKLGQYTSAASLLAVASLTIPNFSKAEASLSAYAASPEHIAKGPFSSYESDVPFSLVCIAPFLPRVKSAGVNFSVYSNIASAMNGERDIFELAHPHGQIVPLDFNSLIELHVQTIRKHFSHRKRILISGYSVGGIVAHAVASKLAETEDQPLLAGIILIDTYPNMTGQDDPDWLNALPAEALKDISGGLVGDLALAKMGGYFKTLQDWDVELFPLPKTAPALFIRARDPAGSIPTEVDLWRPQWPRANLTVEVPGNHLTLLDKKHAGFVVDEIQRWIKGHVNKSH</sequence>
<dbReference type="InterPro" id="IPR055123">
    <property type="entry name" value="SpnB-like_Rossmann"/>
</dbReference>
<feature type="region of interest" description="N-terminal hotdog fold" evidence="6">
    <location>
        <begin position="1539"/>
        <end position="1681"/>
    </location>
</feature>
<gene>
    <name evidence="11" type="ORF">PDIGIT_LOCUS10522</name>
</gene>
<dbReference type="InterPro" id="IPR001227">
    <property type="entry name" value="Ac_transferase_dom_sf"/>
</dbReference>
<feature type="active site" description="Proton acceptor; for dehydratase activity" evidence="6">
    <location>
        <position position="1571"/>
    </location>
</feature>
<evidence type="ECO:0008006" key="13">
    <source>
        <dbReference type="Google" id="ProtNLM"/>
    </source>
</evidence>
<dbReference type="InterPro" id="IPR036736">
    <property type="entry name" value="ACP-like_sf"/>
</dbReference>
<evidence type="ECO:0000256" key="3">
    <source>
        <dbReference type="ARBA" id="ARBA00022679"/>
    </source>
</evidence>
<dbReference type="SMART" id="SM00823">
    <property type="entry name" value="PKS_PP"/>
    <property type="match status" value="2"/>
</dbReference>
<comment type="similarity">
    <text evidence="5">Belongs to the NRP synthetase family.</text>
</comment>
<dbReference type="SUPFAM" id="SSF56801">
    <property type="entry name" value="Acetyl-CoA synthetase-like"/>
    <property type="match status" value="1"/>
</dbReference>
<evidence type="ECO:0000259" key="8">
    <source>
        <dbReference type="PROSITE" id="PS50075"/>
    </source>
</evidence>
<dbReference type="SUPFAM" id="SSF51735">
    <property type="entry name" value="NAD(P)-binding Rossmann-fold domains"/>
    <property type="match status" value="2"/>
</dbReference>
<proteinExistence type="inferred from homology"/>
<dbReference type="SUPFAM" id="SSF52151">
    <property type="entry name" value="FabD/lysophospholipase-like"/>
    <property type="match status" value="1"/>
</dbReference>
<dbReference type="GO" id="GO:0004315">
    <property type="term" value="F:3-oxoacyl-[acyl-carrier-protein] synthase activity"/>
    <property type="evidence" value="ECO:0007669"/>
    <property type="project" value="InterPro"/>
</dbReference>
<dbReference type="SUPFAM" id="SSF47336">
    <property type="entry name" value="ACP-like"/>
    <property type="match status" value="2"/>
</dbReference>
<protein>
    <recommendedName>
        <fullName evidence="13">Polyketide synthase</fullName>
    </recommendedName>
</protein>
<evidence type="ECO:0000259" key="9">
    <source>
        <dbReference type="PROSITE" id="PS52004"/>
    </source>
</evidence>
<dbReference type="InterPro" id="IPR016035">
    <property type="entry name" value="Acyl_Trfase/lysoPLipase"/>
</dbReference>
<dbReference type="InterPro" id="IPR020841">
    <property type="entry name" value="PKS_Beta-ketoAc_synthase_dom"/>
</dbReference>
<dbReference type="PROSITE" id="PS00455">
    <property type="entry name" value="AMP_BINDING"/>
    <property type="match status" value="1"/>
</dbReference>
<dbReference type="Gene3D" id="3.10.129.110">
    <property type="entry name" value="Polyketide synthase dehydratase"/>
    <property type="match status" value="1"/>
</dbReference>
<evidence type="ECO:0000259" key="10">
    <source>
        <dbReference type="PROSITE" id="PS52019"/>
    </source>
</evidence>
<feature type="domain" description="PKS/mFAS DH" evidence="10">
    <location>
        <begin position="1539"/>
        <end position="1840"/>
    </location>
</feature>
<dbReference type="InterPro" id="IPR049551">
    <property type="entry name" value="PKS_DH_C"/>
</dbReference>
<feature type="region of interest" description="Disordered" evidence="7">
    <location>
        <begin position="2374"/>
        <end position="2393"/>
    </location>
</feature>
<dbReference type="InterPro" id="IPR014043">
    <property type="entry name" value="Acyl_transferase_dom"/>
</dbReference>
<evidence type="ECO:0000256" key="2">
    <source>
        <dbReference type="ARBA" id="ARBA00022553"/>
    </source>
</evidence>
<dbReference type="InterPro" id="IPR032821">
    <property type="entry name" value="PKS_assoc"/>
</dbReference>
<dbReference type="InterPro" id="IPR049900">
    <property type="entry name" value="PKS_mFAS_DH"/>
</dbReference>
<evidence type="ECO:0000256" key="1">
    <source>
        <dbReference type="ARBA" id="ARBA00022450"/>
    </source>
</evidence>
<comment type="caution">
    <text evidence="11">The sequence shown here is derived from an EMBL/GenBank/DDBJ whole genome shotgun (WGS) entry which is preliminary data.</text>
</comment>
<dbReference type="SMART" id="SM00826">
    <property type="entry name" value="PKS_DH"/>
    <property type="match status" value="1"/>
</dbReference>
<dbReference type="InterPro" id="IPR016039">
    <property type="entry name" value="Thiolase-like"/>
</dbReference>
<keyword evidence="2" id="KW-0597">Phosphoprotein</keyword>
<feature type="region of interest" description="C-terminal hotdog fold" evidence="6">
    <location>
        <begin position="1697"/>
        <end position="1840"/>
    </location>
</feature>
<dbReference type="InterPro" id="IPR025110">
    <property type="entry name" value="AMP-bd_C"/>
</dbReference>
<dbReference type="Pfam" id="PF13193">
    <property type="entry name" value="AMP-binding_C"/>
    <property type="match status" value="1"/>
</dbReference>
<dbReference type="Pfam" id="PF00698">
    <property type="entry name" value="Acyl_transf_1"/>
    <property type="match status" value="1"/>
</dbReference>
<dbReference type="PANTHER" id="PTHR43775:SF51">
    <property type="entry name" value="INACTIVE PHENOLPHTHIOCEROL SYNTHESIS POLYKETIDE SYNTHASE TYPE I PKS1-RELATED"/>
    <property type="match status" value="1"/>
</dbReference>
<dbReference type="EMBL" id="CAOQHR010000007">
    <property type="protein sequence ID" value="CAI6337410.1"/>
    <property type="molecule type" value="Genomic_DNA"/>
</dbReference>
<dbReference type="Gene3D" id="1.10.1200.10">
    <property type="entry name" value="ACP-like"/>
    <property type="match status" value="2"/>
</dbReference>
<reference evidence="11" key="1">
    <citation type="submission" date="2023-01" db="EMBL/GenBank/DDBJ databases">
        <authorList>
            <person name="Van Ghelder C."/>
            <person name="Rancurel C."/>
        </authorList>
    </citation>
    <scope>NUCLEOTIDE SEQUENCE</scope>
    <source>
        <strain evidence="11">CNCM I-4278</strain>
    </source>
</reference>
<dbReference type="SMART" id="SM00827">
    <property type="entry name" value="PKS_AT"/>
    <property type="match status" value="1"/>
</dbReference>
<dbReference type="InterPro" id="IPR000873">
    <property type="entry name" value="AMP-dep_synth/lig_dom"/>
</dbReference>
<dbReference type="InterPro" id="IPR009081">
    <property type="entry name" value="PP-bd_ACP"/>
</dbReference>
<dbReference type="SMART" id="SM00824">
    <property type="entry name" value="PKS_TE"/>
    <property type="match status" value="1"/>
</dbReference>
<dbReference type="SUPFAM" id="SSF53901">
    <property type="entry name" value="Thiolase-like"/>
    <property type="match status" value="1"/>
</dbReference>
<dbReference type="PROSITE" id="PS50075">
    <property type="entry name" value="CARRIER"/>
    <property type="match status" value="1"/>
</dbReference>
<dbReference type="CDD" id="cd08956">
    <property type="entry name" value="KR_3_FAS_SDR_x"/>
    <property type="match status" value="1"/>
</dbReference>
<keyword evidence="3" id="KW-0808">Transferase</keyword>
<dbReference type="Gene3D" id="3.40.50.12780">
    <property type="entry name" value="N-terminal domain of ligase-like"/>
    <property type="match status" value="1"/>
</dbReference>
<dbReference type="Gene3D" id="3.30.300.30">
    <property type="match status" value="1"/>
</dbReference>
<dbReference type="FunFam" id="3.40.47.10:FF:000019">
    <property type="entry name" value="Polyketide synthase type I"/>
    <property type="match status" value="1"/>
</dbReference>
<feature type="domain" description="Ketosynthase family 3 (KS3)" evidence="9">
    <location>
        <begin position="618"/>
        <end position="1051"/>
    </location>
</feature>
<dbReference type="InterPro" id="IPR045851">
    <property type="entry name" value="AMP-bd_C_sf"/>
</dbReference>